<proteinExistence type="predicted"/>
<keyword evidence="3" id="KW-0472">Membrane</keyword>
<dbReference type="EMBL" id="MU069455">
    <property type="protein sequence ID" value="KAF5842769.1"/>
    <property type="molecule type" value="Genomic_DNA"/>
</dbReference>
<evidence type="ECO:0000256" key="2">
    <source>
        <dbReference type="ARBA" id="ARBA00023180"/>
    </source>
</evidence>
<feature type="transmembrane region" description="Helical" evidence="3">
    <location>
        <begin position="167"/>
        <end position="194"/>
    </location>
</feature>
<accession>A0ABQ7H7D9</accession>
<evidence type="ECO:0000259" key="5">
    <source>
        <dbReference type="Pfam" id="PF02225"/>
    </source>
</evidence>
<organism evidence="6 7">
    <name type="scientific">Dunaliella salina</name>
    <name type="common">Green alga</name>
    <name type="synonym">Protococcus salinus</name>
    <dbReference type="NCBI Taxonomy" id="3046"/>
    <lineage>
        <taxon>Eukaryota</taxon>
        <taxon>Viridiplantae</taxon>
        <taxon>Chlorophyta</taxon>
        <taxon>core chlorophytes</taxon>
        <taxon>Chlorophyceae</taxon>
        <taxon>CS clade</taxon>
        <taxon>Chlamydomonadales</taxon>
        <taxon>Dunaliellaceae</taxon>
        <taxon>Dunaliella</taxon>
    </lineage>
</organism>
<dbReference type="PANTHER" id="PTHR22702">
    <property type="entry name" value="PROTEASE-ASSOCIATED DOMAIN-CONTAINING PROTEIN"/>
    <property type="match status" value="1"/>
</dbReference>
<evidence type="ECO:0000256" key="4">
    <source>
        <dbReference type="SAM" id="SignalP"/>
    </source>
</evidence>
<evidence type="ECO:0000256" key="1">
    <source>
        <dbReference type="ARBA" id="ARBA00022729"/>
    </source>
</evidence>
<keyword evidence="2" id="KW-0325">Glycoprotein</keyword>
<keyword evidence="1 4" id="KW-0732">Signal</keyword>
<comment type="caution">
    <text evidence="6">The sequence shown here is derived from an EMBL/GenBank/DDBJ whole genome shotgun (WGS) entry which is preliminary data.</text>
</comment>
<dbReference type="Pfam" id="PF02225">
    <property type="entry name" value="PA"/>
    <property type="match status" value="1"/>
</dbReference>
<evidence type="ECO:0000313" key="6">
    <source>
        <dbReference type="EMBL" id="KAF5842769.1"/>
    </source>
</evidence>
<dbReference type="Gene3D" id="3.50.30.30">
    <property type="match status" value="1"/>
</dbReference>
<name>A0ABQ7H7D9_DUNSA</name>
<protein>
    <recommendedName>
        <fullName evidence="5">PA domain-containing protein</fullName>
    </recommendedName>
</protein>
<dbReference type="Proteomes" id="UP000815325">
    <property type="component" value="Unassembled WGS sequence"/>
</dbReference>
<evidence type="ECO:0000313" key="7">
    <source>
        <dbReference type="Proteomes" id="UP000815325"/>
    </source>
</evidence>
<dbReference type="SUPFAM" id="SSF52025">
    <property type="entry name" value="PA domain"/>
    <property type="match status" value="1"/>
</dbReference>
<keyword evidence="3" id="KW-1133">Transmembrane helix</keyword>
<dbReference type="InterPro" id="IPR003137">
    <property type="entry name" value="PA_domain"/>
</dbReference>
<feature type="chain" id="PRO_5046260372" description="PA domain-containing protein" evidence="4">
    <location>
        <begin position="26"/>
        <end position="239"/>
    </location>
</feature>
<keyword evidence="3" id="KW-0812">Transmembrane</keyword>
<sequence>MRERIVRIVPALLALLYFALPSTQADVYVLTRSYILEPLPSLQADFGPPISAEGVDGVLRLADPLDACSPFTFTDTKQPWVALISREQRHKSIECTFDLKVRHAEQAGAQAAIVYDDLYESLIIMSKPLEHPDPGIPSVFVSEKAGLLLLRLLQLDEVHVRITPVSAVAWISMVMSAFLGLLAMTIVFSSFYVMRTWSYWLTVKGKGEGVTQLHRNPSLSSQGSWRATVENEQILASDW</sequence>
<feature type="domain" description="PA" evidence="5">
    <location>
        <begin position="64"/>
        <end position="148"/>
    </location>
</feature>
<feature type="signal peptide" evidence="4">
    <location>
        <begin position="1"/>
        <end position="25"/>
    </location>
</feature>
<dbReference type="InterPro" id="IPR046450">
    <property type="entry name" value="PA_dom_sf"/>
</dbReference>
<dbReference type="PANTHER" id="PTHR22702:SF1">
    <property type="entry name" value="PROTEASE-ASSOCIATED DOMAIN-CONTAINING PROTEIN 1"/>
    <property type="match status" value="1"/>
</dbReference>
<evidence type="ECO:0000256" key="3">
    <source>
        <dbReference type="SAM" id="Phobius"/>
    </source>
</evidence>
<reference evidence="6" key="1">
    <citation type="submission" date="2017-08" db="EMBL/GenBank/DDBJ databases">
        <authorList>
            <person name="Polle J.E."/>
            <person name="Barry K."/>
            <person name="Cushman J."/>
            <person name="Schmutz J."/>
            <person name="Tran D."/>
            <person name="Hathwaick L.T."/>
            <person name="Yim W.C."/>
            <person name="Jenkins J."/>
            <person name="Mckie-Krisberg Z.M."/>
            <person name="Prochnik S."/>
            <person name="Lindquist E."/>
            <person name="Dockter R.B."/>
            <person name="Adam C."/>
            <person name="Molina H."/>
            <person name="Bunkerborg J."/>
            <person name="Jin E."/>
            <person name="Buchheim M."/>
            <person name="Magnuson J."/>
        </authorList>
    </citation>
    <scope>NUCLEOTIDE SEQUENCE</scope>
    <source>
        <strain evidence="6">CCAP 19/18</strain>
    </source>
</reference>
<keyword evidence="7" id="KW-1185">Reference proteome</keyword>
<gene>
    <name evidence="6" type="ORF">DUNSADRAFT_5141</name>
</gene>